<feature type="transmembrane region" description="Helical" evidence="1">
    <location>
        <begin position="118"/>
        <end position="139"/>
    </location>
</feature>
<organism evidence="2 3">
    <name type="scientific">Arthrobacter horti</name>
    <dbReference type="NCBI Taxonomy" id="3068273"/>
    <lineage>
        <taxon>Bacteria</taxon>
        <taxon>Bacillati</taxon>
        <taxon>Actinomycetota</taxon>
        <taxon>Actinomycetes</taxon>
        <taxon>Micrococcales</taxon>
        <taxon>Micrococcaceae</taxon>
        <taxon>Arthrobacter</taxon>
    </lineage>
</organism>
<reference evidence="2 3" key="1">
    <citation type="submission" date="2023-08" db="EMBL/GenBank/DDBJ databases">
        <title>Arthrobacter horti sp. nov., isolated from forest soil.</title>
        <authorList>
            <person name="Park M."/>
        </authorList>
    </citation>
    <scope>NUCLEOTIDE SEQUENCE [LARGE SCALE GENOMIC DNA]</scope>
    <source>
        <strain evidence="2 3">YJM1</strain>
    </source>
</reference>
<proteinExistence type="predicted"/>
<comment type="caution">
    <text evidence="2">The sequence shown here is derived from an EMBL/GenBank/DDBJ whole genome shotgun (WGS) entry which is preliminary data.</text>
</comment>
<keyword evidence="1" id="KW-1133">Transmembrane helix</keyword>
<evidence type="ECO:0008006" key="4">
    <source>
        <dbReference type="Google" id="ProtNLM"/>
    </source>
</evidence>
<evidence type="ECO:0000256" key="1">
    <source>
        <dbReference type="SAM" id="Phobius"/>
    </source>
</evidence>
<accession>A0ABT9ISU7</accession>
<gene>
    <name evidence="2" type="ORF">Q9R02_13545</name>
</gene>
<feature type="transmembrane region" description="Helical" evidence="1">
    <location>
        <begin position="205"/>
        <end position="230"/>
    </location>
</feature>
<protein>
    <recommendedName>
        <fullName evidence="4">Integral membrane protein</fullName>
    </recommendedName>
</protein>
<dbReference type="RefSeq" id="WP_305997232.1">
    <property type="nucleotide sequence ID" value="NZ_JAVALS010000011.1"/>
</dbReference>
<keyword evidence="3" id="KW-1185">Reference proteome</keyword>
<name>A0ABT9ISU7_9MICC</name>
<feature type="transmembrane region" description="Helical" evidence="1">
    <location>
        <begin position="159"/>
        <end position="181"/>
    </location>
</feature>
<evidence type="ECO:0000313" key="2">
    <source>
        <dbReference type="EMBL" id="MDP5228184.1"/>
    </source>
</evidence>
<dbReference type="EMBL" id="JAVALS010000011">
    <property type="protein sequence ID" value="MDP5228184.1"/>
    <property type="molecule type" value="Genomic_DNA"/>
</dbReference>
<evidence type="ECO:0000313" key="3">
    <source>
        <dbReference type="Proteomes" id="UP001232725"/>
    </source>
</evidence>
<feature type="transmembrane region" description="Helical" evidence="1">
    <location>
        <begin position="24"/>
        <end position="49"/>
    </location>
</feature>
<keyword evidence="1" id="KW-0472">Membrane</keyword>
<keyword evidence="1" id="KW-0812">Transmembrane</keyword>
<sequence length="231" mass="25069">MTSAPAGPGLPGTTPRKPSAARQILWLMLLVVTGVPLLLGAWIGLVLLGEDRGWGQSANQVFAWEIAAMMALVLWPLAIRGSHRQFWHNRGRRPHEVAEWGSEPTAPVPKVPLRPGQWIGRATVVVLGGAGILAVSGPQEVTLLILRALGVESIGPDSVWGALQLVTVLLLMGLLLPVMALTERSVRRHPKGSQERFRLEVQQHWYLAAVTAWVISVAMGLMFSALILAYL</sequence>
<feature type="transmembrane region" description="Helical" evidence="1">
    <location>
        <begin position="61"/>
        <end position="79"/>
    </location>
</feature>
<dbReference type="Proteomes" id="UP001232725">
    <property type="component" value="Unassembled WGS sequence"/>
</dbReference>